<dbReference type="InterPro" id="IPR051405">
    <property type="entry name" value="phD/YefM_antitoxin"/>
</dbReference>
<reference evidence="2" key="1">
    <citation type="journal article" date="2015" name="Proc. Natl. Acad. Sci. U.S.A.">
        <title>Networks of energetic and metabolic interactions define dynamics in microbial communities.</title>
        <authorList>
            <person name="Embree M."/>
            <person name="Liu J.K."/>
            <person name="Al-Bassam M.M."/>
            <person name="Zengler K."/>
        </authorList>
    </citation>
    <scope>NUCLEOTIDE SEQUENCE</scope>
</reference>
<gene>
    <name evidence="2" type="ORF">ASZ90_006214</name>
</gene>
<organism evidence="2">
    <name type="scientific">hydrocarbon metagenome</name>
    <dbReference type="NCBI Taxonomy" id="938273"/>
    <lineage>
        <taxon>unclassified sequences</taxon>
        <taxon>metagenomes</taxon>
        <taxon>ecological metagenomes</taxon>
    </lineage>
</organism>
<dbReference type="NCBIfam" id="TIGR01552">
    <property type="entry name" value="phd_fam"/>
    <property type="match status" value="1"/>
</dbReference>
<comment type="caution">
    <text evidence="2">The sequence shown here is derived from an EMBL/GenBank/DDBJ whole genome shotgun (WGS) entry which is preliminary data.</text>
</comment>
<dbReference type="PANTHER" id="PTHR33713">
    <property type="entry name" value="ANTITOXIN YAFN-RELATED"/>
    <property type="match status" value="1"/>
</dbReference>
<dbReference type="SUPFAM" id="SSF143120">
    <property type="entry name" value="YefM-like"/>
    <property type="match status" value="1"/>
</dbReference>
<dbReference type="AlphaFoldDB" id="A0A0W8FSV5"/>
<proteinExistence type="inferred from homology"/>
<dbReference type="InterPro" id="IPR006442">
    <property type="entry name" value="Antitoxin_Phd/YefM"/>
</dbReference>
<evidence type="ECO:0000256" key="1">
    <source>
        <dbReference type="ARBA" id="ARBA00009981"/>
    </source>
</evidence>
<accession>A0A0W8FSV5</accession>
<protein>
    <submittedName>
        <fullName evidence="2">Prevent host death protein, phd antitoxin</fullName>
    </submittedName>
</protein>
<dbReference type="Gene3D" id="3.40.1620.10">
    <property type="entry name" value="YefM-like domain"/>
    <property type="match status" value="1"/>
</dbReference>
<dbReference type="Pfam" id="PF02604">
    <property type="entry name" value="PhdYeFM_antitox"/>
    <property type="match status" value="1"/>
</dbReference>
<dbReference type="EMBL" id="LNQE01000872">
    <property type="protein sequence ID" value="KUG23981.1"/>
    <property type="molecule type" value="Genomic_DNA"/>
</dbReference>
<evidence type="ECO:0000313" key="2">
    <source>
        <dbReference type="EMBL" id="KUG23981.1"/>
    </source>
</evidence>
<dbReference type="InterPro" id="IPR036165">
    <property type="entry name" value="YefM-like_sf"/>
</dbReference>
<name>A0A0W8FSV5_9ZZZZ</name>
<sequence length="92" mass="10438">MRSNIKYSEDIIPITDLKINPGKVLNQVDKTRRPVLLTSRGRGVAVVESVKDYEEKAEEQAFLRDVVQGLMDIEEGREISLAEVKKRIGLNK</sequence>
<dbReference type="PANTHER" id="PTHR33713:SF11">
    <property type="entry name" value="PREVENT-HOST-DEATH FAMILY PROTEIN"/>
    <property type="match status" value="1"/>
</dbReference>
<comment type="similarity">
    <text evidence="1">Belongs to the phD/YefM antitoxin family.</text>
</comment>